<gene>
    <name evidence="1" type="ORF">g.348</name>
</gene>
<organism evidence="1">
    <name type="scientific">Homalodisca liturata</name>
    <dbReference type="NCBI Taxonomy" id="320908"/>
    <lineage>
        <taxon>Eukaryota</taxon>
        <taxon>Metazoa</taxon>
        <taxon>Ecdysozoa</taxon>
        <taxon>Arthropoda</taxon>
        <taxon>Hexapoda</taxon>
        <taxon>Insecta</taxon>
        <taxon>Pterygota</taxon>
        <taxon>Neoptera</taxon>
        <taxon>Paraneoptera</taxon>
        <taxon>Hemiptera</taxon>
        <taxon>Auchenorrhyncha</taxon>
        <taxon>Membracoidea</taxon>
        <taxon>Cicadellidae</taxon>
        <taxon>Cicadellinae</taxon>
        <taxon>Proconiini</taxon>
        <taxon>Homalodisca</taxon>
    </lineage>
</organism>
<feature type="non-terminal residue" evidence="1">
    <location>
        <position position="1"/>
    </location>
</feature>
<proteinExistence type="predicted"/>
<feature type="non-terminal residue" evidence="1">
    <location>
        <position position="114"/>
    </location>
</feature>
<reference evidence="1" key="1">
    <citation type="submission" date="2015-11" db="EMBL/GenBank/DDBJ databases">
        <title>De novo transcriptome assembly of four potential Pierce s Disease insect vectors from Arizona vineyards.</title>
        <authorList>
            <person name="Tassone E.E."/>
        </authorList>
    </citation>
    <scope>NUCLEOTIDE SEQUENCE</scope>
</reference>
<sequence length="114" mass="12465">NLEDNDIQLFLDVPMSSEPDILGVSEGGIGINIDSDVSDSDNMEDDEDFITYDSIFETDDESAVAENENDVYEEMEVGLDVNLDNISRNTINNVSENGGIENASLNLINVDNEG</sequence>
<dbReference type="EMBL" id="GECU01026401">
    <property type="protein sequence ID" value="JAS81305.1"/>
    <property type="molecule type" value="Transcribed_RNA"/>
</dbReference>
<accession>A0A1B6I353</accession>
<name>A0A1B6I353_9HEMI</name>
<protein>
    <submittedName>
        <fullName evidence="1">Uncharacterized protein</fullName>
    </submittedName>
</protein>
<dbReference type="AlphaFoldDB" id="A0A1B6I353"/>
<evidence type="ECO:0000313" key="1">
    <source>
        <dbReference type="EMBL" id="JAS81305.1"/>
    </source>
</evidence>